<sequence>MFILHEIVNFKTFLYFSARSRFPSTSSSTDDPDSGSDLEHDDRISSSRTKQMQSTAIRKRRGNLPKHSVKILKRWLYEHRYNAYPNDAEKLTLSQEANLTVLQVCNWFINARRRILPEMIRREGHDPQHYTISRRGKKISSSPTYQPHATTVTSGAYNSRTKSSTSPWSNLRNAEKVSNDHDSNHRLLLGQDYDDRGSRSIIYGSEEDYESSSPSEEEARQPWHSVIVCRYGCGKDCVTHPNTKRDTPEDMFSQRRDYWIPQQSTCEPAQAQEPKDSVIKCESLSTIYKKDFSHSEETPPPTPPEKSEDKDKFKCLYLLVEAAVAIQQQEQELDQEQHITQQA</sequence>
<dbReference type="Gene3D" id="1.10.10.60">
    <property type="entry name" value="Homeodomain-like"/>
    <property type="match status" value="1"/>
</dbReference>
<keyword evidence="13" id="KW-1185">Reference proteome</keyword>
<dbReference type="EMBL" id="JAWJWE010000002">
    <property type="protein sequence ID" value="KAK6642539.1"/>
    <property type="molecule type" value="Genomic_DNA"/>
</dbReference>
<dbReference type="EMBL" id="JAWJWF010000046">
    <property type="protein sequence ID" value="KAK6624599.1"/>
    <property type="molecule type" value="Genomic_DNA"/>
</dbReference>
<dbReference type="Proteomes" id="UP001359485">
    <property type="component" value="Unassembled WGS sequence"/>
</dbReference>
<feature type="compositionally biased region" description="Polar residues" evidence="9">
    <location>
        <begin position="46"/>
        <end position="56"/>
    </location>
</feature>
<feature type="region of interest" description="Disordered" evidence="9">
    <location>
        <begin position="21"/>
        <end position="63"/>
    </location>
</feature>
<dbReference type="GO" id="GO:0001654">
    <property type="term" value="P:eye development"/>
    <property type="evidence" value="ECO:0007669"/>
    <property type="project" value="UniProtKB-ARBA"/>
</dbReference>
<dbReference type="SMART" id="SM00389">
    <property type="entry name" value="HOX"/>
    <property type="match status" value="1"/>
</dbReference>
<dbReference type="GO" id="GO:0000987">
    <property type="term" value="F:cis-regulatory region sequence-specific DNA binding"/>
    <property type="evidence" value="ECO:0007669"/>
    <property type="project" value="UniProtKB-ARBA"/>
</dbReference>
<comment type="similarity">
    <text evidence="7">Belongs to the TALE/TGIF homeobox family.</text>
</comment>
<evidence type="ECO:0000256" key="8">
    <source>
        <dbReference type="PROSITE-ProRule" id="PRU00108"/>
    </source>
</evidence>
<dbReference type="AlphaFoldDB" id="A0AAN8SAP3"/>
<protein>
    <recommendedName>
        <fullName evidence="10">Homeobox domain-containing protein</fullName>
    </recommendedName>
</protein>
<evidence type="ECO:0000256" key="2">
    <source>
        <dbReference type="ARBA" id="ARBA00023015"/>
    </source>
</evidence>
<dbReference type="GO" id="GO:0005634">
    <property type="term" value="C:nucleus"/>
    <property type="evidence" value="ECO:0007669"/>
    <property type="project" value="UniProtKB-SubCell"/>
</dbReference>
<gene>
    <name evidence="12" type="ORF">RUM43_004041</name>
    <name evidence="11" type="ORF">RUM44_011458</name>
</gene>
<feature type="domain" description="Homeobox" evidence="10">
    <location>
        <begin position="55"/>
        <end position="118"/>
    </location>
</feature>
<dbReference type="InterPro" id="IPR008422">
    <property type="entry name" value="KN_HD"/>
</dbReference>
<dbReference type="InterPro" id="IPR001356">
    <property type="entry name" value="HD"/>
</dbReference>
<keyword evidence="2" id="KW-0805">Transcription regulation</keyword>
<evidence type="ECO:0000256" key="1">
    <source>
        <dbReference type="ARBA" id="ARBA00004123"/>
    </source>
</evidence>
<dbReference type="GO" id="GO:0009887">
    <property type="term" value="P:animal organ morphogenesis"/>
    <property type="evidence" value="ECO:0007669"/>
    <property type="project" value="UniProtKB-ARBA"/>
</dbReference>
<keyword evidence="3 8" id="KW-0238">DNA-binding</keyword>
<reference evidence="12 14" key="1">
    <citation type="submission" date="2023-10" db="EMBL/GenBank/DDBJ databases">
        <title>Genomes of two closely related lineages of the louse Polyplax serrata with different host specificities.</title>
        <authorList>
            <person name="Martinu J."/>
            <person name="Tarabai H."/>
            <person name="Stefka J."/>
            <person name="Hypsa V."/>
        </authorList>
    </citation>
    <scope>NUCLEOTIDE SEQUENCE [LARGE SCALE GENOMIC DNA]</scope>
    <source>
        <strain evidence="11">98ZLc_SE</strain>
        <strain evidence="12">HR10_N</strain>
    </source>
</reference>
<evidence type="ECO:0000313" key="12">
    <source>
        <dbReference type="EMBL" id="KAK6642539.1"/>
    </source>
</evidence>
<evidence type="ECO:0000313" key="13">
    <source>
        <dbReference type="Proteomes" id="UP001359485"/>
    </source>
</evidence>
<comment type="caution">
    <text evidence="12">The sequence shown here is derived from an EMBL/GenBank/DDBJ whole genome shotgun (WGS) entry which is preliminary data.</text>
</comment>
<dbReference type="Pfam" id="PF05920">
    <property type="entry name" value="Homeobox_KN"/>
    <property type="match status" value="1"/>
</dbReference>
<evidence type="ECO:0000259" key="10">
    <source>
        <dbReference type="PROSITE" id="PS50071"/>
    </source>
</evidence>
<organism evidence="12 14">
    <name type="scientific">Polyplax serrata</name>
    <name type="common">Common mouse louse</name>
    <dbReference type="NCBI Taxonomy" id="468196"/>
    <lineage>
        <taxon>Eukaryota</taxon>
        <taxon>Metazoa</taxon>
        <taxon>Ecdysozoa</taxon>
        <taxon>Arthropoda</taxon>
        <taxon>Hexapoda</taxon>
        <taxon>Insecta</taxon>
        <taxon>Pterygota</taxon>
        <taxon>Neoptera</taxon>
        <taxon>Paraneoptera</taxon>
        <taxon>Psocodea</taxon>
        <taxon>Troctomorpha</taxon>
        <taxon>Phthiraptera</taxon>
        <taxon>Anoplura</taxon>
        <taxon>Polyplacidae</taxon>
        <taxon>Polyplax</taxon>
    </lineage>
</organism>
<dbReference type="GO" id="GO:0048646">
    <property type="term" value="P:anatomical structure formation involved in morphogenesis"/>
    <property type="evidence" value="ECO:0007669"/>
    <property type="project" value="UniProtKB-ARBA"/>
</dbReference>
<dbReference type="InterPro" id="IPR009057">
    <property type="entry name" value="Homeodomain-like_sf"/>
</dbReference>
<comment type="subcellular location">
    <subcellularLocation>
        <location evidence="1 8">Nucleus</location>
    </subcellularLocation>
</comment>
<evidence type="ECO:0000256" key="3">
    <source>
        <dbReference type="ARBA" id="ARBA00023125"/>
    </source>
</evidence>
<accession>A0AAN8SAP3</accession>
<dbReference type="InterPro" id="IPR050224">
    <property type="entry name" value="TALE_homeobox"/>
</dbReference>
<feature type="region of interest" description="Disordered" evidence="9">
    <location>
        <begin position="290"/>
        <end position="310"/>
    </location>
</feature>
<keyword evidence="5" id="KW-0804">Transcription</keyword>
<dbReference type="SUPFAM" id="SSF46689">
    <property type="entry name" value="Homeodomain-like"/>
    <property type="match status" value="1"/>
</dbReference>
<evidence type="ECO:0000256" key="7">
    <source>
        <dbReference type="ARBA" id="ARBA00038021"/>
    </source>
</evidence>
<proteinExistence type="inferred from homology"/>
<feature type="DNA-binding region" description="Homeobox" evidence="8">
    <location>
        <begin position="57"/>
        <end position="119"/>
    </location>
</feature>
<name>A0AAN8SAP3_POLSC</name>
<evidence type="ECO:0000256" key="6">
    <source>
        <dbReference type="ARBA" id="ARBA00023242"/>
    </source>
</evidence>
<dbReference type="GO" id="GO:0006355">
    <property type="term" value="P:regulation of DNA-templated transcription"/>
    <property type="evidence" value="ECO:0007669"/>
    <property type="project" value="InterPro"/>
</dbReference>
<keyword evidence="4 8" id="KW-0371">Homeobox</keyword>
<keyword evidence="6 8" id="KW-0539">Nucleus</keyword>
<feature type="compositionally biased region" description="Basic and acidic residues" evidence="9">
    <location>
        <begin position="173"/>
        <end position="185"/>
    </location>
</feature>
<dbReference type="CDD" id="cd00086">
    <property type="entry name" value="homeodomain"/>
    <property type="match status" value="1"/>
</dbReference>
<feature type="region of interest" description="Disordered" evidence="9">
    <location>
        <begin position="133"/>
        <end position="191"/>
    </location>
</feature>
<evidence type="ECO:0000313" key="14">
    <source>
        <dbReference type="Proteomes" id="UP001372834"/>
    </source>
</evidence>
<evidence type="ECO:0000256" key="4">
    <source>
        <dbReference type="ARBA" id="ARBA00023155"/>
    </source>
</evidence>
<dbReference type="FunFam" id="1.10.10.60:FF:000059">
    <property type="entry name" value="TGFB-induced factor homeobox 1"/>
    <property type="match status" value="1"/>
</dbReference>
<evidence type="ECO:0000256" key="5">
    <source>
        <dbReference type="ARBA" id="ARBA00023163"/>
    </source>
</evidence>
<feature type="compositionally biased region" description="Polar residues" evidence="9">
    <location>
        <begin position="139"/>
        <end position="172"/>
    </location>
</feature>
<dbReference type="PROSITE" id="PS50071">
    <property type="entry name" value="HOMEOBOX_2"/>
    <property type="match status" value="1"/>
</dbReference>
<evidence type="ECO:0000256" key="9">
    <source>
        <dbReference type="SAM" id="MobiDB-lite"/>
    </source>
</evidence>
<dbReference type="Proteomes" id="UP001372834">
    <property type="component" value="Unassembled WGS sequence"/>
</dbReference>
<dbReference type="PANTHER" id="PTHR11850">
    <property type="entry name" value="HOMEOBOX PROTEIN TRANSCRIPTION FACTORS"/>
    <property type="match status" value="1"/>
</dbReference>
<evidence type="ECO:0000313" key="11">
    <source>
        <dbReference type="EMBL" id="KAK6624599.1"/>
    </source>
</evidence>